<dbReference type="EMBL" id="AQPF01000005">
    <property type="protein sequence ID" value="KAF0807154.1"/>
    <property type="molecule type" value="Genomic_DNA"/>
</dbReference>
<evidence type="ECO:0000256" key="3">
    <source>
        <dbReference type="ARBA" id="ARBA00023082"/>
    </source>
</evidence>
<dbReference type="SUPFAM" id="SSF88946">
    <property type="entry name" value="Sigma2 domain of RNA polymerase sigma factors"/>
    <property type="match status" value="1"/>
</dbReference>
<dbReference type="PANTHER" id="PTHR43133:SF63">
    <property type="entry name" value="RNA POLYMERASE SIGMA FACTOR FECI-RELATED"/>
    <property type="match status" value="1"/>
</dbReference>
<feature type="domain" description="RNA polymerase sigma factor 70 region 4 type 2" evidence="6">
    <location>
        <begin position="119"/>
        <end position="168"/>
    </location>
</feature>
<evidence type="ECO:0000313" key="8">
    <source>
        <dbReference type="Proteomes" id="UP000771797"/>
    </source>
</evidence>
<evidence type="ECO:0000256" key="4">
    <source>
        <dbReference type="ARBA" id="ARBA00023163"/>
    </source>
</evidence>
<dbReference type="InterPro" id="IPR014284">
    <property type="entry name" value="RNA_pol_sigma-70_dom"/>
</dbReference>
<dbReference type="Proteomes" id="UP000771797">
    <property type="component" value="Unassembled WGS sequence"/>
</dbReference>
<accession>A0ABQ6YBK8</accession>
<dbReference type="InterPro" id="IPR013325">
    <property type="entry name" value="RNA_pol_sigma_r2"/>
</dbReference>
<dbReference type="InterPro" id="IPR036388">
    <property type="entry name" value="WH-like_DNA-bd_sf"/>
</dbReference>
<evidence type="ECO:0000313" key="7">
    <source>
        <dbReference type="EMBL" id="KAF0807154.1"/>
    </source>
</evidence>
<dbReference type="InterPro" id="IPR013249">
    <property type="entry name" value="RNA_pol_sigma70_r4_t2"/>
</dbReference>
<dbReference type="CDD" id="cd06171">
    <property type="entry name" value="Sigma70_r4"/>
    <property type="match status" value="1"/>
</dbReference>
<dbReference type="Gene3D" id="1.10.10.10">
    <property type="entry name" value="Winged helix-like DNA-binding domain superfamily/Winged helix DNA-binding domain"/>
    <property type="match status" value="1"/>
</dbReference>
<evidence type="ECO:0000259" key="5">
    <source>
        <dbReference type="Pfam" id="PF04542"/>
    </source>
</evidence>
<dbReference type="Pfam" id="PF04542">
    <property type="entry name" value="Sigma70_r2"/>
    <property type="match status" value="1"/>
</dbReference>
<dbReference type="InterPro" id="IPR039425">
    <property type="entry name" value="RNA_pol_sigma-70-like"/>
</dbReference>
<keyword evidence="2" id="KW-0805">Transcription regulation</keyword>
<comment type="caution">
    <text evidence="7">The sequence shown here is derived from an EMBL/GenBank/DDBJ whole genome shotgun (WGS) entry which is preliminary data.</text>
</comment>
<organism evidence="7 8">
    <name type="scientific">Alcanivorax xiamenensis</name>
    <dbReference type="NCBI Taxonomy" id="1177156"/>
    <lineage>
        <taxon>Bacteria</taxon>
        <taxon>Pseudomonadati</taxon>
        <taxon>Pseudomonadota</taxon>
        <taxon>Gammaproteobacteria</taxon>
        <taxon>Oceanospirillales</taxon>
        <taxon>Alcanivoracaceae</taxon>
        <taxon>Alcanivorax</taxon>
    </lineage>
</organism>
<dbReference type="InterPro" id="IPR007627">
    <property type="entry name" value="RNA_pol_sigma70_r2"/>
</dbReference>
<comment type="similarity">
    <text evidence="1">Belongs to the sigma-70 factor family. ECF subfamily.</text>
</comment>
<dbReference type="PANTHER" id="PTHR43133">
    <property type="entry name" value="RNA POLYMERASE ECF-TYPE SIGMA FACTO"/>
    <property type="match status" value="1"/>
</dbReference>
<evidence type="ECO:0000259" key="6">
    <source>
        <dbReference type="Pfam" id="PF08281"/>
    </source>
</evidence>
<dbReference type="Gene3D" id="1.10.1740.10">
    <property type="match status" value="1"/>
</dbReference>
<sequence length="176" mass="19858">MGESLKSADRAVGYTDGKLKTYLSHRTALVDYVARITGCRARAEDLVQDVFFRFVPGNEGSPASSGVGYLYRIARNLAIDFARRSAMETRHQNERMVEWLRPQEIPGPEQIVQQRANLERVADILDDLPEKERIAVEMHRVGGYTFAEIADRLGISVPTAHRMVRNAVIRIAAEME</sequence>
<keyword evidence="3" id="KW-0731">Sigma factor</keyword>
<reference evidence="7 8" key="1">
    <citation type="submission" date="2012-09" db="EMBL/GenBank/DDBJ databases">
        <title>Genome Sequence of alkane-degrading Bacterium Alcanivorax sp. 6-D-6.</title>
        <authorList>
            <person name="Lai Q."/>
            <person name="Shao Z."/>
        </authorList>
    </citation>
    <scope>NUCLEOTIDE SEQUENCE [LARGE SCALE GENOMIC DNA]</scope>
    <source>
        <strain evidence="7 8">6-D-6</strain>
    </source>
</reference>
<keyword evidence="4" id="KW-0804">Transcription</keyword>
<keyword evidence="8" id="KW-1185">Reference proteome</keyword>
<proteinExistence type="inferred from homology"/>
<gene>
    <name evidence="7" type="ORF">A6D6_01153</name>
</gene>
<dbReference type="InterPro" id="IPR013324">
    <property type="entry name" value="RNA_pol_sigma_r3/r4-like"/>
</dbReference>
<protein>
    <submittedName>
        <fullName evidence="7">RNA polymerase sigma factor</fullName>
    </submittedName>
</protein>
<dbReference type="Pfam" id="PF08281">
    <property type="entry name" value="Sigma70_r4_2"/>
    <property type="match status" value="1"/>
</dbReference>
<dbReference type="NCBIfam" id="TIGR02937">
    <property type="entry name" value="sigma70-ECF"/>
    <property type="match status" value="1"/>
</dbReference>
<evidence type="ECO:0000256" key="1">
    <source>
        <dbReference type="ARBA" id="ARBA00010641"/>
    </source>
</evidence>
<evidence type="ECO:0000256" key="2">
    <source>
        <dbReference type="ARBA" id="ARBA00023015"/>
    </source>
</evidence>
<name>A0ABQ6YBK8_9GAMM</name>
<feature type="domain" description="RNA polymerase sigma-70 region 2" evidence="5">
    <location>
        <begin position="22"/>
        <end position="85"/>
    </location>
</feature>
<dbReference type="SUPFAM" id="SSF88659">
    <property type="entry name" value="Sigma3 and sigma4 domains of RNA polymerase sigma factors"/>
    <property type="match status" value="1"/>
</dbReference>